<dbReference type="Proteomes" id="UP001596473">
    <property type="component" value="Unassembled WGS sequence"/>
</dbReference>
<evidence type="ECO:0000313" key="4">
    <source>
        <dbReference type="Proteomes" id="UP001596473"/>
    </source>
</evidence>
<comment type="caution">
    <text evidence="3">The sequence shown here is derived from an EMBL/GenBank/DDBJ whole genome shotgun (WGS) entry which is preliminary data.</text>
</comment>
<gene>
    <name evidence="3" type="ORF">ACFQNF_08995</name>
</gene>
<dbReference type="Gene3D" id="1.10.8.1040">
    <property type="match status" value="1"/>
</dbReference>
<reference evidence="4" key="1">
    <citation type="journal article" date="2019" name="Int. J. Syst. Evol. Microbiol.">
        <title>The Global Catalogue of Microorganisms (GCM) 10K type strain sequencing project: providing services to taxonomists for standard genome sequencing and annotation.</title>
        <authorList>
            <consortium name="The Broad Institute Genomics Platform"/>
            <consortium name="The Broad Institute Genome Sequencing Center for Infectious Disease"/>
            <person name="Wu L."/>
            <person name="Ma J."/>
        </authorList>
    </citation>
    <scope>NUCLEOTIDE SEQUENCE [LARGE SCALE GENOMIC DNA]</scope>
    <source>
        <strain evidence="4">CCUG 62945</strain>
    </source>
</reference>
<dbReference type="EMBL" id="JBHTBQ010000014">
    <property type="protein sequence ID" value="MFC7420021.1"/>
    <property type="molecule type" value="Genomic_DNA"/>
</dbReference>
<feature type="domain" description="PpiC" evidence="2">
    <location>
        <begin position="120"/>
        <end position="224"/>
    </location>
</feature>
<dbReference type="Pfam" id="PF13145">
    <property type="entry name" value="Rotamase_2"/>
    <property type="match status" value="1"/>
</dbReference>
<dbReference type="PROSITE" id="PS51257">
    <property type="entry name" value="PROKAR_LIPOPROTEIN"/>
    <property type="match status" value="1"/>
</dbReference>
<dbReference type="SUPFAM" id="SSF109998">
    <property type="entry name" value="Triger factor/SurA peptide-binding domain-like"/>
    <property type="match status" value="1"/>
</dbReference>
<dbReference type="EC" id="5.2.1.8" evidence="3"/>
<dbReference type="NCBIfam" id="TIGR02925">
    <property type="entry name" value="cis_trans_EpsD"/>
    <property type="match status" value="1"/>
</dbReference>
<organism evidence="3 4">
    <name type="scientific">Iodobacter arcticus</name>
    <dbReference type="NCBI Taxonomy" id="590593"/>
    <lineage>
        <taxon>Bacteria</taxon>
        <taxon>Pseudomonadati</taxon>
        <taxon>Pseudomonadota</taxon>
        <taxon>Betaproteobacteria</taxon>
        <taxon>Neisseriales</taxon>
        <taxon>Chitinibacteraceae</taxon>
        <taxon>Iodobacter</taxon>
    </lineage>
</organism>
<feature type="chain" id="PRO_5047304789" evidence="1">
    <location>
        <begin position="20"/>
        <end position="297"/>
    </location>
</feature>
<dbReference type="InterPro" id="IPR014274">
    <property type="entry name" value="PPIase_EpsD"/>
</dbReference>
<evidence type="ECO:0000313" key="3">
    <source>
        <dbReference type="EMBL" id="MFC7420021.1"/>
    </source>
</evidence>
<keyword evidence="4" id="KW-1185">Reference proteome</keyword>
<evidence type="ECO:0000256" key="1">
    <source>
        <dbReference type="SAM" id="SignalP"/>
    </source>
</evidence>
<dbReference type="InterPro" id="IPR000297">
    <property type="entry name" value="PPIase_PpiC"/>
</dbReference>
<dbReference type="Pfam" id="PF13624">
    <property type="entry name" value="SurA_N_3"/>
    <property type="match status" value="1"/>
</dbReference>
<protein>
    <submittedName>
        <fullName evidence="3">EpsD family peptidyl-prolyl cis-trans isomerase</fullName>
        <ecNumber evidence="3">5.2.1.8</ecNumber>
    </submittedName>
</protein>
<dbReference type="InterPro" id="IPR027304">
    <property type="entry name" value="Trigger_fact/SurA_dom_sf"/>
</dbReference>
<sequence length="297" mass="32488">MLKTTIKPLVLTIAAVAFLAGCGDKEEKKSPSQVLAKVNKAEITVHQLNALLGQVQSATPAIKQQMLDQLVDQELLVQKAAELKLDREPSVLQSIEAAKRQILAQAAAERVLGKPEELKPADIERFYNDNPALFAERKNYDFAVFSLEKKSYDDVLIKQLDKAASAQQVKTILNTAEIKFDENEVKRTAEQLPLSLLPKFAAMKVGDIITMPEADKVVLLLLKESVSVPVAKENASPLIQRYLQNDKVQTDAKAKIKALRDAAKIEYTQKFAESKPASAASSVAADDGIKAGLKGLK</sequence>
<name>A0ABW2QX05_9NEIS</name>
<feature type="signal peptide" evidence="1">
    <location>
        <begin position="1"/>
        <end position="19"/>
    </location>
</feature>
<evidence type="ECO:0000259" key="2">
    <source>
        <dbReference type="Pfam" id="PF13145"/>
    </source>
</evidence>
<dbReference type="GO" id="GO:0003755">
    <property type="term" value="F:peptidyl-prolyl cis-trans isomerase activity"/>
    <property type="evidence" value="ECO:0007669"/>
    <property type="project" value="UniProtKB-EC"/>
</dbReference>
<keyword evidence="3" id="KW-0413">Isomerase</keyword>
<keyword evidence="1" id="KW-0732">Signal</keyword>
<proteinExistence type="predicted"/>
<dbReference type="RefSeq" id="WP_380187658.1">
    <property type="nucleotide sequence ID" value="NZ_JBHTBQ010000014.1"/>
</dbReference>
<accession>A0ABW2QX05</accession>